<protein>
    <recommendedName>
        <fullName evidence="13">Cytochrome P450</fullName>
    </recommendedName>
</protein>
<evidence type="ECO:0000256" key="7">
    <source>
        <dbReference type="ARBA" id="ARBA00023033"/>
    </source>
</evidence>
<dbReference type="GO" id="GO:0004497">
    <property type="term" value="F:monooxygenase activity"/>
    <property type="evidence" value="ECO:0007669"/>
    <property type="project" value="UniProtKB-KW"/>
</dbReference>
<keyword evidence="12" id="KW-1185">Reference proteome</keyword>
<keyword evidence="3 8" id="KW-0349">Heme</keyword>
<dbReference type="PROSITE" id="PS00086">
    <property type="entry name" value="CYTOCHROME_P450"/>
    <property type="match status" value="1"/>
</dbReference>
<name>A0A843TJ02_COLES</name>
<evidence type="ECO:0000256" key="1">
    <source>
        <dbReference type="ARBA" id="ARBA00001971"/>
    </source>
</evidence>
<dbReference type="PRINTS" id="PR00463">
    <property type="entry name" value="EP450I"/>
</dbReference>
<dbReference type="EMBL" id="NMUH01000129">
    <property type="protein sequence ID" value="MQL72402.1"/>
    <property type="molecule type" value="Genomic_DNA"/>
</dbReference>
<dbReference type="GO" id="GO:0016705">
    <property type="term" value="F:oxidoreductase activity, acting on paired donors, with incorporation or reduction of molecular oxygen"/>
    <property type="evidence" value="ECO:0007669"/>
    <property type="project" value="InterPro"/>
</dbReference>
<evidence type="ECO:0000256" key="4">
    <source>
        <dbReference type="ARBA" id="ARBA00022723"/>
    </source>
</evidence>
<comment type="caution">
    <text evidence="11">The sequence shown here is derived from an EMBL/GenBank/DDBJ whole genome shotgun (WGS) entry which is preliminary data.</text>
</comment>
<feature type="transmembrane region" description="Helical" evidence="10">
    <location>
        <begin position="19"/>
        <end position="36"/>
    </location>
</feature>
<dbReference type="InterPro" id="IPR001128">
    <property type="entry name" value="Cyt_P450"/>
</dbReference>
<dbReference type="Gene3D" id="1.10.630.10">
    <property type="entry name" value="Cytochrome P450"/>
    <property type="match status" value="1"/>
</dbReference>
<keyword evidence="10" id="KW-0472">Membrane</keyword>
<evidence type="ECO:0008006" key="13">
    <source>
        <dbReference type="Google" id="ProtNLM"/>
    </source>
</evidence>
<dbReference type="InterPro" id="IPR036396">
    <property type="entry name" value="Cyt_P450_sf"/>
</dbReference>
<sequence length="555" mass="62181">MATKLVEVIGQGSTGSVDLYLLCSLLSLLALYVFFLRPRTSTWKKSTSPSTSTLPPGPPRLPIIGNLHQFLVDHLPHRSLRRLSDRYGPLMYVQLGAARLLVVSSAEAAQQVLRTHDLAFSDRPPLRSPLRFSYGRRNLAGAPYGEEFTQTRKLVMSTLLGGKKHASLRPVREDEVGILVSAIARLSSGGPVNLTEMALCLFNNINRRVISGRRLSDYGDVCKSNPLHQMFLEVNDLIPGFSNSDLFPSMPWLDVLTGRHARIEKRFRDIDRFLEGEIDVNEADTDNDEMMDADGTDLEDDSNYVRTLLRLQKDPKLRLFLTRDRIKAIILASTSQIARTLGLDTACMQDMFIGGAQSSMASVEWAMAELMMKPEAMKKAQEEVRRVAGGKDRIDEDDLQKLEYMKLVMKETWRLHPTGPLLIPRQCREDCDVGGYTVPAGTLVHVNVWAIGRDPAYWRDPEVFRPERFEDVAVDYRGQNFVLIPFGSGRRMCPGMAPGVARLELALANLLLKFNWELPAGLEKHGLDMEEAFGISNRRRSPLVLKPTVAGPTPP</sequence>
<dbReference type="SUPFAM" id="SSF48264">
    <property type="entry name" value="Cytochrome P450"/>
    <property type="match status" value="1"/>
</dbReference>
<evidence type="ECO:0000256" key="9">
    <source>
        <dbReference type="RuleBase" id="RU000461"/>
    </source>
</evidence>
<dbReference type="PANTHER" id="PTHR47955:SF19">
    <property type="entry name" value="CYTOCHROME P450 71A9-LIKE ISOFORM X1"/>
    <property type="match status" value="1"/>
</dbReference>
<dbReference type="GO" id="GO:0005506">
    <property type="term" value="F:iron ion binding"/>
    <property type="evidence" value="ECO:0007669"/>
    <property type="project" value="InterPro"/>
</dbReference>
<proteinExistence type="inferred from homology"/>
<evidence type="ECO:0000256" key="2">
    <source>
        <dbReference type="ARBA" id="ARBA00010617"/>
    </source>
</evidence>
<dbReference type="Proteomes" id="UP000652761">
    <property type="component" value="Unassembled WGS sequence"/>
</dbReference>
<keyword evidence="7 9" id="KW-0503">Monooxygenase</keyword>
<keyword evidence="10" id="KW-0812">Transmembrane</keyword>
<dbReference type="AlphaFoldDB" id="A0A843TJ02"/>
<accession>A0A843TJ02</accession>
<keyword evidence="6 8" id="KW-0408">Iron</keyword>
<dbReference type="PANTHER" id="PTHR47955">
    <property type="entry name" value="CYTOCHROME P450 FAMILY 71 PROTEIN"/>
    <property type="match status" value="1"/>
</dbReference>
<keyword evidence="10" id="KW-1133">Transmembrane helix</keyword>
<dbReference type="Pfam" id="PF00067">
    <property type="entry name" value="p450"/>
    <property type="match status" value="1"/>
</dbReference>
<dbReference type="InterPro" id="IPR017972">
    <property type="entry name" value="Cyt_P450_CS"/>
</dbReference>
<organism evidence="11 12">
    <name type="scientific">Colocasia esculenta</name>
    <name type="common">Wild taro</name>
    <name type="synonym">Arum esculentum</name>
    <dbReference type="NCBI Taxonomy" id="4460"/>
    <lineage>
        <taxon>Eukaryota</taxon>
        <taxon>Viridiplantae</taxon>
        <taxon>Streptophyta</taxon>
        <taxon>Embryophyta</taxon>
        <taxon>Tracheophyta</taxon>
        <taxon>Spermatophyta</taxon>
        <taxon>Magnoliopsida</taxon>
        <taxon>Liliopsida</taxon>
        <taxon>Araceae</taxon>
        <taxon>Aroideae</taxon>
        <taxon>Colocasieae</taxon>
        <taxon>Colocasia</taxon>
    </lineage>
</organism>
<feature type="binding site" description="axial binding residue" evidence="8">
    <location>
        <position position="493"/>
    </location>
    <ligand>
        <name>heme</name>
        <dbReference type="ChEBI" id="CHEBI:30413"/>
    </ligand>
    <ligandPart>
        <name>Fe</name>
        <dbReference type="ChEBI" id="CHEBI:18248"/>
    </ligandPart>
</feature>
<keyword evidence="4 8" id="KW-0479">Metal-binding</keyword>
<reference evidence="11" key="1">
    <citation type="submission" date="2017-07" db="EMBL/GenBank/DDBJ databases">
        <title>Taro Niue Genome Assembly and Annotation.</title>
        <authorList>
            <person name="Atibalentja N."/>
            <person name="Keating K."/>
            <person name="Fields C.J."/>
        </authorList>
    </citation>
    <scope>NUCLEOTIDE SEQUENCE</scope>
    <source>
        <strain evidence="11">Niue_2</strain>
        <tissue evidence="11">Leaf</tissue>
    </source>
</reference>
<dbReference type="PRINTS" id="PR00385">
    <property type="entry name" value="P450"/>
</dbReference>
<evidence type="ECO:0000256" key="5">
    <source>
        <dbReference type="ARBA" id="ARBA00023002"/>
    </source>
</evidence>
<evidence type="ECO:0000256" key="6">
    <source>
        <dbReference type="ARBA" id="ARBA00023004"/>
    </source>
</evidence>
<evidence type="ECO:0000256" key="8">
    <source>
        <dbReference type="PIRSR" id="PIRSR602401-1"/>
    </source>
</evidence>
<evidence type="ECO:0000313" key="12">
    <source>
        <dbReference type="Proteomes" id="UP000652761"/>
    </source>
</evidence>
<keyword evidence="5 9" id="KW-0560">Oxidoreductase</keyword>
<dbReference type="FunFam" id="1.10.630.10:FF:000043">
    <property type="entry name" value="Cytochrome P450 99A2"/>
    <property type="match status" value="1"/>
</dbReference>
<evidence type="ECO:0000313" key="11">
    <source>
        <dbReference type="EMBL" id="MQL72402.1"/>
    </source>
</evidence>
<evidence type="ECO:0000256" key="3">
    <source>
        <dbReference type="ARBA" id="ARBA00022617"/>
    </source>
</evidence>
<comment type="similarity">
    <text evidence="2 9">Belongs to the cytochrome P450 family.</text>
</comment>
<dbReference type="CDD" id="cd11072">
    <property type="entry name" value="CYP71-like"/>
    <property type="match status" value="1"/>
</dbReference>
<comment type="cofactor">
    <cofactor evidence="1 8">
        <name>heme</name>
        <dbReference type="ChEBI" id="CHEBI:30413"/>
    </cofactor>
</comment>
<dbReference type="InterPro" id="IPR002401">
    <property type="entry name" value="Cyt_P450_E_grp-I"/>
</dbReference>
<dbReference type="OrthoDB" id="755778at2759"/>
<gene>
    <name evidence="11" type="ORF">Taro_004781</name>
</gene>
<dbReference type="GO" id="GO:0020037">
    <property type="term" value="F:heme binding"/>
    <property type="evidence" value="ECO:0007669"/>
    <property type="project" value="InterPro"/>
</dbReference>
<evidence type="ECO:0000256" key="10">
    <source>
        <dbReference type="SAM" id="Phobius"/>
    </source>
</evidence>